<organism evidence="2 3">
    <name type="scientific">Mycena sanguinolenta</name>
    <dbReference type="NCBI Taxonomy" id="230812"/>
    <lineage>
        <taxon>Eukaryota</taxon>
        <taxon>Fungi</taxon>
        <taxon>Dikarya</taxon>
        <taxon>Basidiomycota</taxon>
        <taxon>Agaricomycotina</taxon>
        <taxon>Agaricomycetes</taxon>
        <taxon>Agaricomycetidae</taxon>
        <taxon>Agaricales</taxon>
        <taxon>Marasmiineae</taxon>
        <taxon>Mycenaceae</taxon>
        <taxon>Mycena</taxon>
    </lineage>
</organism>
<proteinExistence type="predicted"/>
<protein>
    <submittedName>
        <fullName evidence="2">ABC protein</fullName>
    </submittedName>
</protein>
<dbReference type="OrthoDB" id="3365698at2759"/>
<feature type="coiled-coil region" evidence="1">
    <location>
        <begin position="16"/>
        <end position="43"/>
    </location>
</feature>
<dbReference type="AlphaFoldDB" id="A0A8H6Z5M2"/>
<evidence type="ECO:0000313" key="2">
    <source>
        <dbReference type="EMBL" id="KAF7371152.1"/>
    </source>
</evidence>
<accession>A0A8H6Z5M2</accession>
<reference evidence="2" key="1">
    <citation type="submission" date="2020-05" db="EMBL/GenBank/DDBJ databases">
        <title>Mycena genomes resolve the evolution of fungal bioluminescence.</title>
        <authorList>
            <person name="Tsai I.J."/>
        </authorList>
    </citation>
    <scope>NUCLEOTIDE SEQUENCE</scope>
    <source>
        <strain evidence="2">160909Yilan</strain>
    </source>
</reference>
<evidence type="ECO:0000313" key="3">
    <source>
        <dbReference type="Proteomes" id="UP000623467"/>
    </source>
</evidence>
<keyword evidence="1" id="KW-0175">Coiled coil</keyword>
<dbReference type="EMBL" id="JACAZH010000004">
    <property type="protein sequence ID" value="KAF7371152.1"/>
    <property type="molecule type" value="Genomic_DNA"/>
</dbReference>
<evidence type="ECO:0000256" key="1">
    <source>
        <dbReference type="SAM" id="Coils"/>
    </source>
</evidence>
<dbReference type="Proteomes" id="UP000623467">
    <property type="component" value="Unassembled WGS sequence"/>
</dbReference>
<comment type="caution">
    <text evidence="2">The sequence shown here is derived from an EMBL/GenBank/DDBJ whole genome shotgun (WGS) entry which is preliminary data.</text>
</comment>
<name>A0A8H6Z5M2_9AGAR</name>
<keyword evidence="3" id="KW-1185">Reference proteome</keyword>
<gene>
    <name evidence="2" type="ORF">MSAN_00750600</name>
</gene>
<sequence>MSHQKILNWPFIHSVVSETSTRLARLDNEISNLREKLKQLEDGRAALFSYRTQNTAILSPLQRMPPEVLSEIFSWTLPSNSDTLSIGFDMAHAPWVLTRISSSWRAACLSTPSLWSRIVIDNAPSDPSRNYSRALIEAHIHRAQKLHVHFYGSSETDSDRQIQKFVLLSKHSSRWEELSLGLTSEILPLLNALRDRIPLLKRLWIKWYDRRATVQSLDCFRTAPSLVDLGVSHKRNFVPIIVPMQQLARYNLNASLQRHLAILRLAQNVVEAHIHVDFDDEIWVEKKEILCLPHLRRVFVSHPEALDYLEAPSLEGLGFWVLPEVNDANIVHLESFLGRSECSLQKLCLRASDAHTTAQILGKFPSLAELAVTVDESHSQEDFDLLMSTLSLPEVGPQLRSLFVASEEGSSIDAPRC</sequence>